<dbReference type="AlphaFoldDB" id="A0A1R3VYF3"/>
<keyword evidence="1" id="KW-0812">Transmembrane</keyword>
<dbReference type="STRING" id="233100.SAMN05216526_1099"/>
<evidence type="ECO:0000313" key="3">
    <source>
        <dbReference type="Proteomes" id="UP000223759"/>
    </source>
</evidence>
<evidence type="ECO:0000256" key="1">
    <source>
        <dbReference type="SAM" id="Phobius"/>
    </source>
</evidence>
<feature type="transmembrane region" description="Helical" evidence="1">
    <location>
        <begin position="20"/>
        <end position="38"/>
    </location>
</feature>
<dbReference type="EMBL" id="FTPK01000002">
    <property type="protein sequence ID" value="SIT69504.1"/>
    <property type="molecule type" value="Genomic_DNA"/>
</dbReference>
<gene>
    <name evidence="2" type="ORF">SAMN05216526_1099</name>
</gene>
<keyword evidence="3" id="KW-1185">Reference proteome</keyword>
<keyword evidence="1" id="KW-0472">Membrane</keyword>
<keyword evidence="1" id="KW-1133">Transmembrane helix</keyword>
<evidence type="ECO:0000313" key="2">
    <source>
        <dbReference type="EMBL" id="SIT69504.1"/>
    </source>
</evidence>
<feature type="transmembrane region" description="Helical" evidence="1">
    <location>
        <begin position="50"/>
        <end position="69"/>
    </location>
</feature>
<protein>
    <submittedName>
        <fullName evidence="2">Uncharacterized protein</fullName>
    </submittedName>
</protein>
<sequence>MTTPRNLRMAPPSGARERYVAVFMLGLALFFPPLLVVFDIPGLTFGIPSLFLYLYLAWALVILLIAVIAQVTSHAEKGVPEPVEQDPKP</sequence>
<accession>A0A1R3VYF3</accession>
<reference evidence="2 3" key="1">
    <citation type="submission" date="2017-01" db="EMBL/GenBank/DDBJ databases">
        <authorList>
            <person name="Mah S.A."/>
            <person name="Swanson W.J."/>
            <person name="Moy G.W."/>
            <person name="Vacquier V.D."/>
        </authorList>
    </citation>
    <scope>NUCLEOTIDE SEQUENCE [LARGE SCALE GENOMIC DNA]</scope>
    <source>
        <strain evidence="2 3">M9</strain>
    </source>
</reference>
<name>A0A1R3VYF3_9GAMM</name>
<dbReference type="Proteomes" id="UP000223759">
    <property type="component" value="Unassembled WGS sequence"/>
</dbReference>
<proteinExistence type="predicted"/>
<dbReference type="RefSeq" id="WP_200799818.1">
    <property type="nucleotide sequence ID" value="NZ_CP023018.1"/>
</dbReference>
<organism evidence="2 3">
    <name type="scientific">Ectothiorhodosinus mongolicus</name>
    <dbReference type="NCBI Taxonomy" id="233100"/>
    <lineage>
        <taxon>Bacteria</taxon>
        <taxon>Pseudomonadati</taxon>
        <taxon>Pseudomonadota</taxon>
        <taxon>Gammaproteobacteria</taxon>
        <taxon>Chromatiales</taxon>
        <taxon>Ectothiorhodospiraceae</taxon>
        <taxon>Ectothiorhodosinus</taxon>
    </lineage>
</organism>